<dbReference type="InterPro" id="IPR013164">
    <property type="entry name" value="Cadherin_N"/>
</dbReference>
<evidence type="ECO:0000256" key="5">
    <source>
        <dbReference type="ARBA" id="ARBA00022729"/>
    </source>
</evidence>
<evidence type="ECO:0000256" key="2">
    <source>
        <dbReference type="ARBA" id="ARBA00022475"/>
    </source>
</evidence>
<dbReference type="PANTHER" id="PTHR24028:SF146">
    <property type="entry name" value="CADHERIN 96CB, ISOFORM D-RELATED"/>
    <property type="match status" value="1"/>
</dbReference>
<dbReference type="FunFam" id="2.60.40.60:FF:000007">
    <property type="entry name" value="Protocadherin alpha 2"/>
    <property type="match status" value="1"/>
</dbReference>
<gene>
    <name evidence="16" type="ORF">MCOR_1520</name>
</gene>
<dbReference type="Pfam" id="PF00028">
    <property type="entry name" value="Cadherin"/>
    <property type="match status" value="6"/>
</dbReference>
<keyword evidence="2" id="KW-1003">Cell membrane</keyword>
<dbReference type="Gene3D" id="2.60.40.60">
    <property type="entry name" value="Cadherins"/>
    <property type="match status" value="7"/>
</dbReference>
<feature type="compositionally biased region" description="Basic and acidic residues" evidence="13">
    <location>
        <begin position="912"/>
        <end position="923"/>
    </location>
</feature>
<dbReference type="FunFam" id="2.60.40.60:FF:000020">
    <property type="entry name" value="Dachsous cadherin-related 1b"/>
    <property type="match status" value="1"/>
</dbReference>
<keyword evidence="4" id="KW-0479">Metal-binding</keyword>
<dbReference type="Pfam" id="PF08266">
    <property type="entry name" value="Cadherin_2"/>
    <property type="match status" value="1"/>
</dbReference>
<dbReference type="FunFam" id="2.60.40.60:FF:000123">
    <property type="entry name" value="Protocadherin beta 4"/>
    <property type="match status" value="1"/>
</dbReference>
<evidence type="ECO:0000256" key="6">
    <source>
        <dbReference type="ARBA" id="ARBA00022737"/>
    </source>
</evidence>
<dbReference type="InterPro" id="IPR050174">
    <property type="entry name" value="Protocadherin/Cadherin-CA"/>
</dbReference>
<dbReference type="PANTHER" id="PTHR24028">
    <property type="entry name" value="CADHERIN-87A"/>
    <property type="match status" value="1"/>
</dbReference>
<dbReference type="OrthoDB" id="6252479at2759"/>
<dbReference type="GO" id="GO:0007156">
    <property type="term" value="P:homophilic cell adhesion via plasma membrane adhesion molecules"/>
    <property type="evidence" value="ECO:0007669"/>
    <property type="project" value="InterPro"/>
</dbReference>
<sequence>MYDLASATDIVYHLLEEQPPRTFVGNVADDTNLRSTLNESDFNRLQFEILKEGSKYADWFTIDIKRGQLETSEVIDRENVCTTPQSCILGLDIAIYQEDKVNSLILDLYQAFRIQIILDDLNDNDPSFPKSELSLTVPESSEIGYVLFISSADDPDSGENNGVSTYELIADDDTFTLQTPGDDGGNLGIVVNKNIDRETQKFYRFRVVAKDGGIPIRSGSVMINVTVLDTNDNSPIFEHLEYAVSFPENTPVGTTVLKVTADDDDIGENGEVLYRFSARASDKVKNIFDVNDISGEIKLKKEIDYEKDKSFQFTVEAYDKGASSNKAQSIVTVTITDENDNSPEIHINIPPGGSEIPEPAEVGRYIAYVEAQDPDSGENGTVTCTINSDYFRLESINTGMYKVKLNRLLDRETVPVHNINIICSDNGKPKRSNTTMLSIRVLDINDKFPVFNQSHYDINVHENNKIGDVIGMVTATDEDIGEHARLAYHIEHDFDEEYFKIDQNTGLLSVNSVFDREERSFYEFKVIAKDSGQIIHSSSATVHVRIVDKNDGTPTFTEDRYIFYVEEGTQFGTEVGNVTVVDHDTGANGEVSFLQDFPYFNVFVIDSATGKITTKNIIDRETKASYIFDLTAQDKGNPALQSTTRIEIYVKDVNDNFPLTSFPTNLNNTVSVPQTTTIGTIIARISATDLDEGVNAQLTYHIMQGDQRGIFRINNLTGAMIVNKHIDESDAGTYKLLIAVQDNGIPQRTTRTYLVLIIQDDNGRQNMIIAISVATVTFALSVMMILTIFVIRRRDVMRKKQKELEVKSDKQNVVVGWLKCLSTSPKDIPKMNMGEKVKDTNKQMDYKTGTDMQLMVPDTGSTSSEDSKSIGPGSNQNLAKIDNNLNEKKEEMSPREQDSGFGESLERRGLQEMKGGFHDETQRSKTSYLDSRGVRIPSPYLDTSLPNRCWKKNDRQTYNRTISFDEEVLRERERDKSNLPSFSSFNCRSISDSGQNSNLFTISEQKQPYGYHSLQRNPPNSNKSLNSKYSFRNPPRRGLPPISATPEPEVVETCDYEPFSYGNKPYSLDRHSFSDNHINIHSDIYSQSPRSETYTQSPRPYSPRSDIYVQSSRSDTYVPLSGLDTYVESSRSDTYVNNSRLNTHANSHARDGIILGKIDNNDIVV</sequence>
<keyword evidence="5" id="KW-0732">Signal</keyword>
<evidence type="ECO:0000256" key="4">
    <source>
        <dbReference type="ARBA" id="ARBA00022723"/>
    </source>
</evidence>
<accession>A0A6J7ZYT8</accession>
<dbReference type="AlphaFoldDB" id="A0A6J7ZYT8"/>
<dbReference type="CDD" id="cd11304">
    <property type="entry name" value="Cadherin_repeat"/>
    <property type="match status" value="6"/>
</dbReference>
<evidence type="ECO:0000256" key="12">
    <source>
        <dbReference type="PROSITE-ProRule" id="PRU00043"/>
    </source>
</evidence>
<feature type="transmembrane region" description="Helical" evidence="14">
    <location>
        <begin position="767"/>
        <end position="791"/>
    </location>
</feature>
<dbReference type="PROSITE" id="PS00232">
    <property type="entry name" value="CADHERIN_1"/>
    <property type="match status" value="2"/>
</dbReference>
<keyword evidence="3 14" id="KW-0812">Transmembrane</keyword>
<protein>
    <submittedName>
        <fullName evidence="16">PCDHD1</fullName>
    </submittedName>
</protein>
<feature type="domain" description="Cadherin" evidence="15">
    <location>
        <begin position="557"/>
        <end position="660"/>
    </location>
</feature>
<feature type="region of interest" description="Disordered" evidence="13">
    <location>
        <begin position="1010"/>
        <end position="1046"/>
    </location>
</feature>
<feature type="compositionally biased region" description="Low complexity" evidence="13">
    <location>
        <begin position="1017"/>
        <end position="1030"/>
    </location>
</feature>
<feature type="domain" description="Cadherin" evidence="15">
    <location>
        <begin position="129"/>
        <end position="237"/>
    </location>
</feature>
<keyword evidence="6" id="KW-0677">Repeat</keyword>
<keyword evidence="8" id="KW-0130">Cell adhesion</keyword>
<evidence type="ECO:0000259" key="15">
    <source>
        <dbReference type="PROSITE" id="PS50268"/>
    </source>
</evidence>
<dbReference type="Proteomes" id="UP000507470">
    <property type="component" value="Unassembled WGS sequence"/>
</dbReference>
<keyword evidence="17" id="KW-1185">Reference proteome</keyword>
<evidence type="ECO:0000256" key="10">
    <source>
        <dbReference type="ARBA" id="ARBA00023136"/>
    </source>
</evidence>
<dbReference type="GO" id="GO:0005886">
    <property type="term" value="C:plasma membrane"/>
    <property type="evidence" value="ECO:0007669"/>
    <property type="project" value="UniProtKB-SubCell"/>
</dbReference>
<dbReference type="SMART" id="SM00112">
    <property type="entry name" value="CA"/>
    <property type="match status" value="6"/>
</dbReference>
<dbReference type="InterPro" id="IPR002126">
    <property type="entry name" value="Cadherin-like_dom"/>
</dbReference>
<feature type="domain" description="Cadherin" evidence="15">
    <location>
        <begin position="238"/>
        <end position="345"/>
    </location>
</feature>
<dbReference type="FunFam" id="2.60.40.60:FF:000002">
    <property type="entry name" value="Protocadherin alpha 2"/>
    <property type="match status" value="1"/>
</dbReference>
<evidence type="ECO:0000256" key="3">
    <source>
        <dbReference type="ARBA" id="ARBA00022692"/>
    </source>
</evidence>
<name>A0A6J7ZYT8_MYTCO</name>
<keyword evidence="9 14" id="KW-1133">Transmembrane helix</keyword>
<dbReference type="FunFam" id="2.60.40.60:FF:000134">
    <property type="entry name" value="protocadherin Fat 4"/>
    <property type="match status" value="1"/>
</dbReference>
<dbReference type="EMBL" id="CACVKT020000315">
    <property type="protein sequence ID" value="CAC5358150.1"/>
    <property type="molecule type" value="Genomic_DNA"/>
</dbReference>
<feature type="domain" description="Cadherin" evidence="15">
    <location>
        <begin position="452"/>
        <end position="556"/>
    </location>
</feature>
<proteinExistence type="predicted"/>
<keyword evidence="7 12" id="KW-0106">Calcium</keyword>
<evidence type="ECO:0000256" key="13">
    <source>
        <dbReference type="SAM" id="MobiDB-lite"/>
    </source>
</evidence>
<dbReference type="GO" id="GO:0005509">
    <property type="term" value="F:calcium ion binding"/>
    <property type="evidence" value="ECO:0007669"/>
    <property type="project" value="UniProtKB-UniRule"/>
</dbReference>
<comment type="subcellular location">
    <subcellularLocation>
        <location evidence="1">Cell membrane</location>
        <topology evidence="1">Single-pass type I membrane protein</topology>
    </subcellularLocation>
</comment>
<dbReference type="InterPro" id="IPR015919">
    <property type="entry name" value="Cadherin-like_sf"/>
</dbReference>
<dbReference type="InterPro" id="IPR020894">
    <property type="entry name" value="Cadherin_CS"/>
</dbReference>
<organism evidence="16 17">
    <name type="scientific">Mytilus coruscus</name>
    <name type="common">Sea mussel</name>
    <dbReference type="NCBI Taxonomy" id="42192"/>
    <lineage>
        <taxon>Eukaryota</taxon>
        <taxon>Metazoa</taxon>
        <taxon>Spiralia</taxon>
        <taxon>Lophotrochozoa</taxon>
        <taxon>Mollusca</taxon>
        <taxon>Bivalvia</taxon>
        <taxon>Autobranchia</taxon>
        <taxon>Pteriomorphia</taxon>
        <taxon>Mytilida</taxon>
        <taxon>Mytiloidea</taxon>
        <taxon>Mytilidae</taxon>
        <taxon>Mytilinae</taxon>
        <taxon>Mytilus</taxon>
    </lineage>
</organism>
<feature type="region of interest" description="Disordered" evidence="13">
    <location>
        <begin position="912"/>
        <end position="936"/>
    </location>
</feature>
<evidence type="ECO:0000256" key="14">
    <source>
        <dbReference type="SAM" id="Phobius"/>
    </source>
</evidence>
<evidence type="ECO:0000256" key="7">
    <source>
        <dbReference type="ARBA" id="ARBA00022837"/>
    </source>
</evidence>
<evidence type="ECO:0000256" key="11">
    <source>
        <dbReference type="ARBA" id="ARBA00023180"/>
    </source>
</evidence>
<evidence type="ECO:0000256" key="8">
    <source>
        <dbReference type="ARBA" id="ARBA00022889"/>
    </source>
</evidence>
<evidence type="ECO:0000256" key="9">
    <source>
        <dbReference type="ARBA" id="ARBA00022989"/>
    </source>
</evidence>
<evidence type="ECO:0000256" key="1">
    <source>
        <dbReference type="ARBA" id="ARBA00004251"/>
    </source>
</evidence>
<feature type="domain" description="Cadherin" evidence="15">
    <location>
        <begin position="664"/>
        <end position="768"/>
    </location>
</feature>
<dbReference type="PROSITE" id="PS50268">
    <property type="entry name" value="CADHERIN_2"/>
    <property type="match status" value="7"/>
</dbReference>
<dbReference type="FunFam" id="2.60.40.60:FF:000127">
    <property type="entry name" value="Protocadherin beta 1"/>
    <property type="match status" value="1"/>
</dbReference>
<dbReference type="SUPFAM" id="SSF49313">
    <property type="entry name" value="Cadherin-like"/>
    <property type="match status" value="6"/>
</dbReference>
<feature type="domain" description="Cadherin" evidence="15">
    <location>
        <begin position="355"/>
        <end position="451"/>
    </location>
</feature>
<evidence type="ECO:0000313" key="16">
    <source>
        <dbReference type="EMBL" id="CAC5358150.1"/>
    </source>
</evidence>
<feature type="region of interest" description="Disordered" evidence="13">
    <location>
        <begin position="1082"/>
        <end position="1104"/>
    </location>
</feature>
<evidence type="ECO:0000313" key="17">
    <source>
        <dbReference type="Proteomes" id="UP000507470"/>
    </source>
</evidence>
<feature type="domain" description="Cadherin" evidence="15">
    <location>
        <begin position="6"/>
        <end position="128"/>
    </location>
</feature>
<reference evidence="16 17" key="1">
    <citation type="submission" date="2020-06" db="EMBL/GenBank/DDBJ databases">
        <authorList>
            <person name="Li R."/>
            <person name="Bekaert M."/>
        </authorList>
    </citation>
    <scope>NUCLEOTIDE SEQUENCE [LARGE SCALE GENOMIC DNA]</scope>
    <source>
        <strain evidence="17">wild</strain>
    </source>
</reference>
<dbReference type="PRINTS" id="PR00205">
    <property type="entry name" value="CADHERIN"/>
</dbReference>
<feature type="compositionally biased region" description="Polar residues" evidence="13">
    <location>
        <begin position="1082"/>
        <end position="1099"/>
    </location>
</feature>
<keyword evidence="11" id="KW-0325">Glycoprotein</keyword>
<feature type="region of interest" description="Disordered" evidence="13">
    <location>
        <begin position="848"/>
        <end position="879"/>
    </location>
</feature>
<keyword evidence="10 14" id="KW-0472">Membrane</keyword>